<dbReference type="Pfam" id="PF20217">
    <property type="entry name" value="DUF6577"/>
    <property type="match status" value="1"/>
</dbReference>
<name>A0ABS2CTM0_9FLAO</name>
<dbReference type="InterPro" id="IPR046484">
    <property type="entry name" value="DUF6577"/>
</dbReference>
<keyword evidence="2" id="KW-1185">Reference proteome</keyword>
<gene>
    <name evidence="1" type="ORF">H9X54_003280</name>
</gene>
<dbReference type="EMBL" id="JACSOD020000418">
    <property type="protein sequence ID" value="MBM6498322.1"/>
    <property type="molecule type" value="Genomic_DNA"/>
</dbReference>
<comment type="caution">
    <text evidence="1">The sequence shown here is derived from an EMBL/GenBank/DDBJ whole genome shotgun (WGS) entry which is preliminary data.</text>
</comment>
<protein>
    <submittedName>
        <fullName evidence="1">Uncharacterized protein</fullName>
    </submittedName>
</protein>
<dbReference type="RefSeq" id="WP_187657842.1">
    <property type="nucleotide sequence ID" value="NZ_JACSOD020000418.1"/>
</dbReference>
<dbReference type="Proteomes" id="UP000759529">
    <property type="component" value="Unassembled WGS sequence"/>
</dbReference>
<accession>A0ABS2CTM0</accession>
<proteinExistence type="predicted"/>
<evidence type="ECO:0000313" key="1">
    <source>
        <dbReference type="EMBL" id="MBM6498322.1"/>
    </source>
</evidence>
<sequence length="243" mass="28623">MTKTIENTIQSYFKSLNQISREKLGNLIKEDFPELSEGTITVYLSKLKKAGIINNPERGVYSITDKQIFNPEINQNLKKIYNKIHKEFPFIDVCVWNTKWLNDLMRHQPFKNYTIIEVEKEAEEQIFNAISEWNKNVYFNPNEEILERYISSNSEEVTIVKNLVTEAPTTKNNKTTIPTLEKLLVDIIIDKELFAAQQGEIEFIYQSAFKKYAINTAKMKRYAIRRNRETELEKIINKIWAND</sequence>
<evidence type="ECO:0000313" key="2">
    <source>
        <dbReference type="Proteomes" id="UP000759529"/>
    </source>
</evidence>
<organism evidence="1 2">
    <name type="scientific">Flavobacterium macrobrachii</name>
    <dbReference type="NCBI Taxonomy" id="591204"/>
    <lineage>
        <taxon>Bacteria</taxon>
        <taxon>Pseudomonadati</taxon>
        <taxon>Bacteroidota</taxon>
        <taxon>Flavobacteriia</taxon>
        <taxon>Flavobacteriales</taxon>
        <taxon>Flavobacteriaceae</taxon>
        <taxon>Flavobacterium</taxon>
    </lineage>
</organism>
<reference evidence="1 2" key="1">
    <citation type="submission" date="2021-02" db="EMBL/GenBank/DDBJ databases">
        <authorList>
            <person name="Jung H.S."/>
            <person name="Chun B.H."/>
            <person name="Jeon C.O."/>
        </authorList>
    </citation>
    <scope>NUCLEOTIDE SEQUENCE [LARGE SCALE GENOMIC DNA]</scope>
    <source>
        <strain evidence="1 2">LMG 25203</strain>
    </source>
</reference>